<evidence type="ECO:0000256" key="1">
    <source>
        <dbReference type="SAM" id="MobiDB-lite"/>
    </source>
</evidence>
<feature type="compositionally biased region" description="Polar residues" evidence="1">
    <location>
        <begin position="22"/>
        <end position="32"/>
    </location>
</feature>
<dbReference type="Proteomes" id="UP000663851">
    <property type="component" value="Unassembled WGS sequence"/>
</dbReference>
<sequence length="127" mass="14155">MSNTSKITTTTTMNTSNSSNSPMASYQDKVTSELSPRIIKRSISGEIQMEAKTFMVQHDNSKKMSLCDTATLSPMKFVSAATMVVPKNTTNDAIPEISDEELLEMALMLEKQQQQEQTIIIIDDMKQ</sequence>
<name>A0A818JCG8_9BILA</name>
<proteinExistence type="predicted"/>
<dbReference type="EMBL" id="CAJOBO010003644">
    <property type="protein sequence ID" value="CAF4499264.1"/>
    <property type="molecule type" value="Genomic_DNA"/>
</dbReference>
<evidence type="ECO:0000313" key="3">
    <source>
        <dbReference type="EMBL" id="CAF4499264.1"/>
    </source>
</evidence>
<dbReference type="AlphaFoldDB" id="A0A818JCG8"/>
<comment type="caution">
    <text evidence="2">The sequence shown here is derived from an EMBL/GenBank/DDBJ whole genome shotgun (WGS) entry which is preliminary data.</text>
</comment>
<gene>
    <name evidence="3" type="ORF">HFQ381_LOCUS27647</name>
    <name evidence="2" type="ORF">LUA448_LOCUS27272</name>
</gene>
<feature type="compositionally biased region" description="Low complexity" evidence="1">
    <location>
        <begin position="1"/>
        <end position="21"/>
    </location>
</feature>
<dbReference type="EMBL" id="CAJNYD010003676">
    <property type="protein sequence ID" value="CAF3537074.1"/>
    <property type="molecule type" value="Genomic_DNA"/>
</dbReference>
<feature type="region of interest" description="Disordered" evidence="1">
    <location>
        <begin position="1"/>
        <end position="32"/>
    </location>
</feature>
<evidence type="ECO:0000313" key="2">
    <source>
        <dbReference type="EMBL" id="CAF3537074.1"/>
    </source>
</evidence>
<dbReference type="Proteomes" id="UP000663833">
    <property type="component" value="Unassembled WGS sequence"/>
</dbReference>
<reference evidence="2" key="1">
    <citation type="submission" date="2021-02" db="EMBL/GenBank/DDBJ databases">
        <authorList>
            <person name="Nowell W R."/>
        </authorList>
    </citation>
    <scope>NUCLEOTIDE SEQUENCE</scope>
</reference>
<dbReference type="InterPro" id="IPR003903">
    <property type="entry name" value="UIM_dom"/>
</dbReference>
<organism evidence="2 4">
    <name type="scientific">Rotaria socialis</name>
    <dbReference type="NCBI Taxonomy" id="392032"/>
    <lineage>
        <taxon>Eukaryota</taxon>
        <taxon>Metazoa</taxon>
        <taxon>Spiralia</taxon>
        <taxon>Gnathifera</taxon>
        <taxon>Rotifera</taxon>
        <taxon>Eurotatoria</taxon>
        <taxon>Bdelloidea</taxon>
        <taxon>Philodinida</taxon>
        <taxon>Philodinidae</taxon>
        <taxon>Rotaria</taxon>
    </lineage>
</organism>
<protein>
    <submittedName>
        <fullName evidence="2">Uncharacterized protein</fullName>
    </submittedName>
</protein>
<accession>A0A818JCG8</accession>
<evidence type="ECO:0000313" key="4">
    <source>
        <dbReference type="Proteomes" id="UP000663833"/>
    </source>
</evidence>
<dbReference type="PROSITE" id="PS50330">
    <property type="entry name" value="UIM"/>
    <property type="match status" value="1"/>
</dbReference>